<dbReference type="RefSeq" id="WP_092476436.1">
    <property type="nucleotide sequence ID" value="NZ_FOHN01000003.1"/>
</dbReference>
<accession>A0A1H9ZG69</accession>
<protein>
    <submittedName>
        <fullName evidence="1">Uncharacterized protein</fullName>
    </submittedName>
</protein>
<organism evidence="1 2">
    <name type="scientific">[Clostridium] polysaccharolyticum</name>
    <dbReference type="NCBI Taxonomy" id="29364"/>
    <lineage>
        <taxon>Bacteria</taxon>
        <taxon>Bacillati</taxon>
        <taxon>Bacillota</taxon>
        <taxon>Clostridia</taxon>
        <taxon>Lachnospirales</taxon>
        <taxon>Lachnospiraceae</taxon>
    </lineage>
</organism>
<evidence type="ECO:0000313" key="1">
    <source>
        <dbReference type="EMBL" id="SES80648.1"/>
    </source>
</evidence>
<reference evidence="1 2" key="1">
    <citation type="submission" date="2016-10" db="EMBL/GenBank/DDBJ databases">
        <authorList>
            <person name="de Groot N.N."/>
        </authorList>
    </citation>
    <scope>NUCLEOTIDE SEQUENCE [LARGE SCALE GENOMIC DNA]</scope>
    <source>
        <strain evidence="1 2">DSM 1801</strain>
    </source>
</reference>
<evidence type="ECO:0000313" key="2">
    <source>
        <dbReference type="Proteomes" id="UP000199800"/>
    </source>
</evidence>
<name>A0A1H9ZG69_9FIRM</name>
<dbReference type="AlphaFoldDB" id="A0A1H9ZG69"/>
<keyword evidence="2" id="KW-1185">Reference proteome</keyword>
<sequence length="95" mass="11691">MEFDFEDFIEEIKFQMTEYDCLTEDDIMEWEEKARAWVDENPKQPYLKYKSSDDIIVKLKNEDAEVEVPQEIARLYYRAVREDAVEKYWDDFKLM</sequence>
<dbReference type="OrthoDB" id="2059619at2"/>
<proteinExistence type="predicted"/>
<dbReference type="Proteomes" id="UP000199800">
    <property type="component" value="Unassembled WGS sequence"/>
</dbReference>
<gene>
    <name evidence="1" type="ORF">SAMN04487772_103193</name>
</gene>
<dbReference type="EMBL" id="FOHN01000003">
    <property type="protein sequence ID" value="SES80648.1"/>
    <property type="molecule type" value="Genomic_DNA"/>
</dbReference>